<dbReference type="Proteomes" id="UP001176059">
    <property type="component" value="Unassembled WGS sequence"/>
</dbReference>
<dbReference type="EMBL" id="JANVFO010000077">
    <property type="protein sequence ID" value="KAJ3716757.1"/>
    <property type="molecule type" value="Genomic_DNA"/>
</dbReference>
<keyword evidence="1" id="KW-0472">Membrane</keyword>
<feature type="transmembrane region" description="Helical" evidence="1">
    <location>
        <begin position="9"/>
        <end position="27"/>
    </location>
</feature>
<evidence type="ECO:0000256" key="1">
    <source>
        <dbReference type="SAM" id="Phobius"/>
    </source>
</evidence>
<keyword evidence="1" id="KW-1133">Transmembrane helix</keyword>
<name>A0AA38JH37_9AGAR</name>
<gene>
    <name evidence="2" type="ORF">DFJ43DRAFT_809611</name>
</gene>
<dbReference type="AlphaFoldDB" id="A0AA38JH37"/>
<evidence type="ECO:0000313" key="3">
    <source>
        <dbReference type="Proteomes" id="UP001176059"/>
    </source>
</evidence>
<organism evidence="2 3">
    <name type="scientific">Lentinula guzmanii</name>
    <dbReference type="NCBI Taxonomy" id="2804957"/>
    <lineage>
        <taxon>Eukaryota</taxon>
        <taxon>Fungi</taxon>
        <taxon>Dikarya</taxon>
        <taxon>Basidiomycota</taxon>
        <taxon>Agaricomycotina</taxon>
        <taxon>Agaricomycetes</taxon>
        <taxon>Agaricomycetidae</taxon>
        <taxon>Agaricales</taxon>
        <taxon>Marasmiineae</taxon>
        <taxon>Omphalotaceae</taxon>
        <taxon>Lentinula</taxon>
    </lineage>
</organism>
<comment type="caution">
    <text evidence="2">The sequence shown here is derived from an EMBL/GenBank/DDBJ whole genome shotgun (WGS) entry which is preliminary data.</text>
</comment>
<feature type="transmembrane region" description="Helical" evidence="1">
    <location>
        <begin position="47"/>
        <end position="68"/>
    </location>
</feature>
<reference evidence="2" key="1">
    <citation type="submission" date="2022-08" db="EMBL/GenBank/DDBJ databases">
        <authorList>
            <consortium name="DOE Joint Genome Institute"/>
            <person name="Min B."/>
            <person name="Sierra-Patev S."/>
            <person name="Naranjo-Ortiz M."/>
            <person name="Looney B."/>
            <person name="Konkel Z."/>
            <person name="Slot J.C."/>
            <person name="Sakamoto Y."/>
            <person name="Steenwyk J.L."/>
            <person name="Rokas A."/>
            <person name="Carro J."/>
            <person name="Camarero S."/>
            <person name="Ferreira P."/>
            <person name="Molpeceres G."/>
            <person name="Ruiz-duenas F.J."/>
            <person name="Serrano A."/>
            <person name="Henrissat B."/>
            <person name="Drula E."/>
            <person name="Hughes K.W."/>
            <person name="Mata J.L."/>
            <person name="Ishikawa N.K."/>
            <person name="Vargas-Isla R."/>
            <person name="Ushijima S."/>
            <person name="Smith C.A."/>
            <person name="Ahrendt S."/>
            <person name="Andreopoulos W."/>
            <person name="He G."/>
            <person name="LaButti K."/>
            <person name="Lipzen A."/>
            <person name="Ng V."/>
            <person name="Riley R."/>
            <person name="Sandor L."/>
            <person name="Barry K."/>
            <person name="Martinez A.T."/>
            <person name="Xiao Y."/>
            <person name="Gibbons J.G."/>
            <person name="Terashima K."/>
            <person name="Hibbett D.S."/>
            <person name="Grigoriev I.V."/>
        </authorList>
    </citation>
    <scope>NUCLEOTIDE SEQUENCE</scope>
    <source>
        <strain evidence="2">ET3784</strain>
    </source>
</reference>
<sequence>MREGDTMRFLYFFIFRNQFTGCAIVYLSNLASHRLVDLGRKGCLVQFFFSSVLFAFALHSAYVSEYAFGSMSPGESTHGHMAHNNGDNQINGTYSLRGLYRFPAVKSMIL</sequence>
<keyword evidence="3" id="KW-1185">Reference proteome</keyword>
<reference evidence="2" key="2">
    <citation type="journal article" date="2023" name="Proc. Natl. Acad. Sci. U.S.A.">
        <title>A global phylogenomic analysis of the shiitake genus Lentinula.</title>
        <authorList>
            <person name="Sierra-Patev S."/>
            <person name="Min B."/>
            <person name="Naranjo-Ortiz M."/>
            <person name="Looney B."/>
            <person name="Konkel Z."/>
            <person name="Slot J.C."/>
            <person name="Sakamoto Y."/>
            <person name="Steenwyk J.L."/>
            <person name="Rokas A."/>
            <person name="Carro J."/>
            <person name="Camarero S."/>
            <person name="Ferreira P."/>
            <person name="Molpeceres G."/>
            <person name="Ruiz-Duenas F.J."/>
            <person name="Serrano A."/>
            <person name="Henrissat B."/>
            <person name="Drula E."/>
            <person name="Hughes K.W."/>
            <person name="Mata J.L."/>
            <person name="Ishikawa N.K."/>
            <person name="Vargas-Isla R."/>
            <person name="Ushijima S."/>
            <person name="Smith C.A."/>
            <person name="Donoghue J."/>
            <person name="Ahrendt S."/>
            <person name="Andreopoulos W."/>
            <person name="He G."/>
            <person name="LaButti K."/>
            <person name="Lipzen A."/>
            <person name="Ng V."/>
            <person name="Riley R."/>
            <person name="Sandor L."/>
            <person name="Barry K."/>
            <person name="Martinez A.T."/>
            <person name="Xiao Y."/>
            <person name="Gibbons J.G."/>
            <person name="Terashima K."/>
            <person name="Grigoriev I.V."/>
            <person name="Hibbett D."/>
        </authorList>
    </citation>
    <scope>NUCLEOTIDE SEQUENCE</scope>
    <source>
        <strain evidence="2">ET3784</strain>
    </source>
</reference>
<evidence type="ECO:0000313" key="2">
    <source>
        <dbReference type="EMBL" id="KAJ3716757.1"/>
    </source>
</evidence>
<protein>
    <submittedName>
        <fullName evidence="2">Uncharacterized protein</fullName>
    </submittedName>
</protein>
<accession>A0AA38JH37</accession>
<proteinExistence type="predicted"/>
<keyword evidence="1" id="KW-0812">Transmembrane</keyword>